<keyword evidence="2" id="KW-0808">Transferase</keyword>
<evidence type="ECO:0000259" key="1">
    <source>
        <dbReference type="Pfam" id="PF05050"/>
    </source>
</evidence>
<dbReference type="Proteomes" id="UP000004926">
    <property type="component" value="Chromosome"/>
</dbReference>
<evidence type="ECO:0000313" key="3">
    <source>
        <dbReference type="Proteomes" id="UP000004926"/>
    </source>
</evidence>
<dbReference type="AlphaFoldDB" id="H5WYT3"/>
<organism evidence="2 3">
    <name type="scientific">Saccharomonospora marina XMU15</name>
    <dbReference type="NCBI Taxonomy" id="882083"/>
    <lineage>
        <taxon>Bacteria</taxon>
        <taxon>Bacillati</taxon>
        <taxon>Actinomycetota</taxon>
        <taxon>Actinomycetes</taxon>
        <taxon>Pseudonocardiales</taxon>
        <taxon>Pseudonocardiaceae</taxon>
        <taxon>Saccharomonospora</taxon>
    </lineage>
</organism>
<protein>
    <submittedName>
        <fullName evidence="2">Methyltransferase, FkbM family</fullName>
    </submittedName>
</protein>
<dbReference type="EMBL" id="CM001439">
    <property type="protein sequence ID" value="EHR51805.1"/>
    <property type="molecule type" value="Genomic_DNA"/>
</dbReference>
<dbReference type="Gene3D" id="3.40.50.150">
    <property type="entry name" value="Vaccinia Virus protein VP39"/>
    <property type="match status" value="1"/>
</dbReference>
<accession>H5WYT3</accession>
<dbReference type="InterPro" id="IPR029063">
    <property type="entry name" value="SAM-dependent_MTases_sf"/>
</dbReference>
<feature type="domain" description="Methyltransferase FkbM" evidence="1">
    <location>
        <begin position="70"/>
        <end position="238"/>
    </location>
</feature>
<dbReference type="NCBIfam" id="TIGR01444">
    <property type="entry name" value="fkbM_fam"/>
    <property type="match status" value="1"/>
</dbReference>
<dbReference type="InterPro" id="IPR006342">
    <property type="entry name" value="FkbM_mtfrase"/>
</dbReference>
<gene>
    <name evidence="2" type="ORF">SacmaDRAFT_3591</name>
</gene>
<keyword evidence="3" id="KW-1185">Reference proteome</keyword>
<dbReference type="Pfam" id="PF05050">
    <property type="entry name" value="Methyltransf_21"/>
    <property type="match status" value="1"/>
</dbReference>
<dbReference type="GO" id="GO:0008168">
    <property type="term" value="F:methyltransferase activity"/>
    <property type="evidence" value="ECO:0007669"/>
    <property type="project" value="UniProtKB-KW"/>
</dbReference>
<name>H5WYT3_9PSEU</name>
<sequence length="283" mass="31437">MSRLRKAAAATVDTCCTMFGRRPVIRAARFVLNRARLDHSNHAASNGEYALQKWLLSSEVPSASPITVLDVGANVGKWSNALLENAARLCHGTNVDLHAFEPSSYTYEILTRNLPSHVRVNQLALSSAPGKATLHVIHPGAGTNSLHRESIGAEDLSGEEVVEMATIDDYLREHDIAKVRLLKIDTEGNDLAVLEGAARSLQDGAVDVVQFEYNHRWIASRRFLKDAFDLLTPLGYRIGKLTRHGVEGYPGWHPELETFIEGNYVAARPDVLQQLPRIDWWKL</sequence>
<dbReference type="PANTHER" id="PTHR34203">
    <property type="entry name" value="METHYLTRANSFERASE, FKBM FAMILY PROTEIN"/>
    <property type="match status" value="1"/>
</dbReference>
<dbReference type="PANTHER" id="PTHR34203:SF15">
    <property type="entry name" value="SLL1173 PROTEIN"/>
    <property type="match status" value="1"/>
</dbReference>
<evidence type="ECO:0000313" key="2">
    <source>
        <dbReference type="EMBL" id="EHR51805.1"/>
    </source>
</evidence>
<dbReference type="HOGENOM" id="CLU_068034_0_0_11"/>
<proteinExistence type="predicted"/>
<dbReference type="GO" id="GO:0032259">
    <property type="term" value="P:methylation"/>
    <property type="evidence" value="ECO:0007669"/>
    <property type="project" value="UniProtKB-KW"/>
</dbReference>
<dbReference type="eggNOG" id="COG0438">
    <property type="taxonomic scope" value="Bacteria"/>
</dbReference>
<keyword evidence="2" id="KW-0489">Methyltransferase</keyword>
<dbReference type="STRING" id="882083.SacmaDRAFT_3591"/>
<dbReference type="SUPFAM" id="SSF53335">
    <property type="entry name" value="S-adenosyl-L-methionine-dependent methyltransferases"/>
    <property type="match status" value="1"/>
</dbReference>
<dbReference type="InterPro" id="IPR052514">
    <property type="entry name" value="SAM-dependent_MTase"/>
</dbReference>
<reference evidence="2 3" key="1">
    <citation type="journal article" date="2012" name="Stand. Genomic Sci.">
        <title>Genome sequence of the ocean sediment bacterium Saccharomonospora marina type strain (XMU15(T)).</title>
        <authorList>
            <person name="Klenk H.P."/>
            <person name="Lu M."/>
            <person name="Lucas S."/>
            <person name="Lapidus A."/>
            <person name="Copeland A."/>
            <person name="Pitluck S."/>
            <person name="Goodwin L.A."/>
            <person name="Han C."/>
            <person name="Tapia R."/>
            <person name="Brambilla E.M."/>
            <person name="Potter G."/>
            <person name="Land M."/>
            <person name="Ivanova N."/>
            <person name="Rohde M."/>
            <person name="Goker M."/>
            <person name="Detter J.C."/>
            <person name="Li W.J."/>
            <person name="Kyrpides N.C."/>
            <person name="Woyke T."/>
        </authorList>
    </citation>
    <scope>NUCLEOTIDE SEQUENCE [LARGE SCALE GENOMIC DNA]</scope>
    <source>
        <strain evidence="2 3">XMU15</strain>
    </source>
</reference>